<proteinExistence type="predicted"/>
<reference evidence="3" key="2">
    <citation type="journal article" date="2009" name="Fungal Genet. Biol.">
        <title>The 2008 update of the Aspergillus nidulans genome annotation: a community effort.</title>
        <authorList>
            <person name="Wortman J.R."/>
            <person name="Gilsenan J.M."/>
            <person name="Joardar V."/>
            <person name="Deegan J."/>
            <person name="Clutterbuck J."/>
            <person name="Andersen M.R."/>
            <person name="Archer D."/>
            <person name="Bencina M."/>
            <person name="Braus G."/>
            <person name="Coutinho P."/>
            <person name="von Dohren H."/>
            <person name="Doonan J."/>
            <person name="Driessen A.J."/>
            <person name="Durek P."/>
            <person name="Espeso E."/>
            <person name="Fekete E."/>
            <person name="Flipphi M."/>
            <person name="Estrada C.G."/>
            <person name="Geysens S."/>
            <person name="Goldman G."/>
            <person name="de Groot P.W."/>
            <person name="Hansen K."/>
            <person name="Harris S.D."/>
            <person name="Heinekamp T."/>
            <person name="Helmstaedt K."/>
            <person name="Henrissat B."/>
            <person name="Hofmann G."/>
            <person name="Homan T."/>
            <person name="Horio T."/>
            <person name="Horiuchi H."/>
            <person name="James S."/>
            <person name="Jones M."/>
            <person name="Karaffa L."/>
            <person name="Karanyi Z."/>
            <person name="Kato M."/>
            <person name="Keller N."/>
            <person name="Kelly D.E."/>
            <person name="Kiel J.A."/>
            <person name="Kim J.M."/>
            <person name="van der Klei I.J."/>
            <person name="Klis F.M."/>
            <person name="Kovalchuk A."/>
            <person name="Krasevec N."/>
            <person name="Kubicek C.P."/>
            <person name="Liu B."/>
            <person name="Maccabe A."/>
            <person name="Meyer V."/>
            <person name="Mirabito P."/>
            <person name="Miskei M."/>
            <person name="Mos M."/>
            <person name="Mullins J."/>
            <person name="Nelson D.R."/>
            <person name="Nielsen J."/>
            <person name="Oakley B.R."/>
            <person name="Osmani S.A."/>
            <person name="Pakula T."/>
            <person name="Paszewski A."/>
            <person name="Paulsen I."/>
            <person name="Pilsyk S."/>
            <person name="Pocsi I."/>
            <person name="Punt P.J."/>
            <person name="Ram A.F."/>
            <person name="Ren Q."/>
            <person name="Robellet X."/>
            <person name="Robson G."/>
            <person name="Seiboth B."/>
            <person name="van Solingen P."/>
            <person name="Specht T."/>
            <person name="Sun J."/>
            <person name="Taheri-Talesh N."/>
            <person name="Takeshita N."/>
            <person name="Ussery D."/>
            <person name="vanKuyk P.A."/>
            <person name="Visser H."/>
            <person name="van de Vondervoort P.J."/>
            <person name="de Vries R.P."/>
            <person name="Walton J."/>
            <person name="Xiang X."/>
            <person name="Xiong Y."/>
            <person name="Zeng A.P."/>
            <person name="Brandt B.W."/>
            <person name="Cornell M.J."/>
            <person name="van den Hondel C.A."/>
            <person name="Visser J."/>
            <person name="Oliver S.G."/>
            <person name="Turner G."/>
        </authorList>
    </citation>
    <scope>GENOME REANNOTATION</scope>
    <source>
        <strain evidence="3">FGSC A4 / ATCC 38163 / CBS 112.46 / NRRL 194 / M139</strain>
    </source>
</reference>
<reference evidence="3" key="1">
    <citation type="journal article" date="2005" name="Nature">
        <title>Sequencing of Aspergillus nidulans and comparative analysis with A. fumigatus and A. oryzae.</title>
        <authorList>
            <person name="Galagan J.E."/>
            <person name="Calvo S.E."/>
            <person name="Cuomo C."/>
            <person name="Ma L.J."/>
            <person name="Wortman J.R."/>
            <person name="Batzoglou S."/>
            <person name="Lee S.I."/>
            <person name="Basturkmen M."/>
            <person name="Spevak C.C."/>
            <person name="Clutterbuck J."/>
            <person name="Kapitonov V."/>
            <person name="Jurka J."/>
            <person name="Scazzocchio C."/>
            <person name="Farman M."/>
            <person name="Butler J."/>
            <person name="Purcell S."/>
            <person name="Harris S."/>
            <person name="Braus G.H."/>
            <person name="Draht O."/>
            <person name="Busch S."/>
            <person name="D'Enfert C."/>
            <person name="Bouchier C."/>
            <person name="Goldman G.H."/>
            <person name="Bell-Pedersen D."/>
            <person name="Griffiths-Jones S."/>
            <person name="Doonan J.H."/>
            <person name="Yu J."/>
            <person name="Vienken K."/>
            <person name="Pain A."/>
            <person name="Freitag M."/>
            <person name="Selker E.U."/>
            <person name="Archer D.B."/>
            <person name="Penalva M.A."/>
            <person name="Oakley B.R."/>
            <person name="Momany M."/>
            <person name="Tanaka T."/>
            <person name="Kumagai T."/>
            <person name="Asai K."/>
            <person name="Machida M."/>
            <person name="Nierman W.C."/>
            <person name="Denning D.W."/>
            <person name="Caddick M."/>
            <person name="Hynes M."/>
            <person name="Paoletti M."/>
            <person name="Fischer R."/>
            <person name="Miller B."/>
            <person name="Dyer P."/>
            <person name="Sachs M.S."/>
            <person name="Osmani S.A."/>
            <person name="Birren B.W."/>
        </authorList>
    </citation>
    <scope>NUCLEOTIDE SEQUENCE [LARGE SCALE GENOMIC DNA]</scope>
    <source>
        <strain evidence="3">FGSC A4 / ATCC 38163 / CBS 112.46 / NRRL 194 / M139</strain>
    </source>
</reference>
<dbReference type="RefSeq" id="XP_658445.1">
    <property type="nucleotide sequence ID" value="XM_653353.1"/>
</dbReference>
<keyword evidence="3" id="KW-1185">Reference proteome</keyword>
<dbReference type="Proteomes" id="UP000000560">
    <property type="component" value="Chromosome VIII"/>
</dbReference>
<dbReference type="InParanoid" id="Q5BF39"/>
<dbReference type="VEuPathDB" id="FungiDB:AN0841"/>
<feature type="region of interest" description="Disordered" evidence="1">
    <location>
        <begin position="1"/>
        <end position="30"/>
    </location>
</feature>
<protein>
    <submittedName>
        <fullName evidence="2">Uncharacterized protein</fullName>
    </submittedName>
</protein>
<accession>Q5BF39</accession>
<dbReference type="EMBL" id="BN001308">
    <property type="protein sequence ID" value="CBF88678.1"/>
    <property type="molecule type" value="Genomic_DNA"/>
</dbReference>
<evidence type="ECO:0000313" key="2">
    <source>
        <dbReference type="EMBL" id="CBF88678.1"/>
    </source>
</evidence>
<name>Q5BF39_EMENI</name>
<sequence>MVEDGQMEWRKGQKVNHDAPRASSIETEQTSSNAGELKVLHCLTPVKSPPKTLVSIHPDTEEVTTAVLLAASTAAQNICNPDSVGVGIAPGTATETFSLIVNSTCGIIDSRVGNGEVCGAYNQGSEVTCVDENESAVVSVVTADGEFGNCVPAREVCYVQPGYAIQWCCGV</sequence>
<evidence type="ECO:0000256" key="1">
    <source>
        <dbReference type="SAM" id="MobiDB-lite"/>
    </source>
</evidence>
<dbReference type="KEGG" id="ani:ANIA_00841"/>
<dbReference type="AlphaFoldDB" id="Q5BF39"/>
<organism evidence="2 3">
    <name type="scientific">Emericella nidulans (strain FGSC A4 / ATCC 38163 / CBS 112.46 / NRRL 194 / M139)</name>
    <name type="common">Aspergillus nidulans</name>
    <dbReference type="NCBI Taxonomy" id="227321"/>
    <lineage>
        <taxon>Eukaryota</taxon>
        <taxon>Fungi</taxon>
        <taxon>Dikarya</taxon>
        <taxon>Ascomycota</taxon>
        <taxon>Pezizomycotina</taxon>
        <taxon>Eurotiomycetes</taxon>
        <taxon>Eurotiomycetidae</taxon>
        <taxon>Eurotiales</taxon>
        <taxon>Aspergillaceae</taxon>
        <taxon>Aspergillus</taxon>
        <taxon>Aspergillus subgen. Nidulantes</taxon>
    </lineage>
</organism>
<feature type="compositionally biased region" description="Basic and acidic residues" evidence="1">
    <location>
        <begin position="7"/>
        <end position="20"/>
    </location>
</feature>
<dbReference type="HOGENOM" id="CLU_1562857_0_0_1"/>
<dbReference type="OrthoDB" id="4479477at2759"/>
<accession>C8VQ29</accession>
<dbReference type="GeneID" id="2876616"/>
<gene>
    <name evidence="2" type="ORF">ANIA_00841</name>
</gene>
<evidence type="ECO:0000313" key="3">
    <source>
        <dbReference type="Proteomes" id="UP000000560"/>
    </source>
</evidence>